<dbReference type="PANTHER" id="PTHR24412">
    <property type="entry name" value="KELCH PROTEIN"/>
    <property type="match status" value="1"/>
</dbReference>
<keyword evidence="1" id="KW-0880">Kelch repeat</keyword>
<reference evidence="5" key="1">
    <citation type="journal article" date="2024" name="Gigascience">
        <title>Chromosome-level genome of the poultry shaft louse Menopon gallinae provides insight into the host-switching and adaptive evolution of parasitic lice.</title>
        <authorList>
            <person name="Xu Y."/>
            <person name="Ma L."/>
            <person name="Liu S."/>
            <person name="Liang Y."/>
            <person name="Liu Q."/>
            <person name="He Z."/>
            <person name="Tian L."/>
            <person name="Duan Y."/>
            <person name="Cai W."/>
            <person name="Li H."/>
            <person name="Song F."/>
        </authorList>
    </citation>
    <scope>NUCLEOTIDE SEQUENCE</scope>
    <source>
        <strain evidence="5">Cailab_2023a</strain>
    </source>
</reference>
<dbReference type="Pfam" id="PF01344">
    <property type="entry name" value="Kelch_1"/>
    <property type="match status" value="1"/>
</dbReference>
<name>A0AAW2IDA6_9NEOP</name>
<dbReference type="InterPro" id="IPR011705">
    <property type="entry name" value="BACK"/>
</dbReference>
<dbReference type="InterPro" id="IPR000210">
    <property type="entry name" value="BTB/POZ_dom"/>
</dbReference>
<dbReference type="InterPro" id="IPR011333">
    <property type="entry name" value="SKP1/BTB/POZ_sf"/>
</dbReference>
<dbReference type="InterPro" id="IPR015915">
    <property type="entry name" value="Kelch-typ_b-propeller"/>
</dbReference>
<dbReference type="EMBL" id="JARGDH010000001">
    <property type="protein sequence ID" value="KAL0280037.1"/>
    <property type="molecule type" value="Genomic_DNA"/>
</dbReference>
<dbReference type="Gene3D" id="1.25.40.420">
    <property type="match status" value="1"/>
</dbReference>
<keyword evidence="3" id="KW-0009">Actin-binding</keyword>
<dbReference type="Pfam" id="PF00651">
    <property type="entry name" value="BTB"/>
    <property type="match status" value="1"/>
</dbReference>
<sequence length="575" mass="65699">MDDKVVIVIESKNYEVSKAKLIEKSSYYKSMLNGDFLEKNKSTVNIKGVSVESWERILYYLENGKMKPEVYSEGLYKELLYLLEAAAMLQFSEIQEYCTRKLYVTLEAKNALDILEVASKLDLDVLIQKARAIALWNSEVITNSDAFFNLNADQVEGYLSDPALHSPTGEWGVWEAVNRWINSPPDFKVNRTEFLPQLIKCVSLERLSLSDIKTIALNDVVRSNPLVSAALKIIVKELSPKETESCDTSETEALTESSETDQTTVVEGVEDFIKSWREMPPRKLPLVPAVIAKVNKEPSLSSPYVVRFSEEEKKFIPEIRLDEVETNLGALVGFKVIADGSKLYMLGGEILTRQASWYYAVWQYDQIIGRWLFLANLRKEVRHCSACVVGDYLYVIGGFGRHRLIQDTVSKLSLTDRTWTVCSPLPRPMYSAPCCVFKDNIYVIQTQVYQYSTERDMWTTLDISLPSRQVFSNVVVNDDYIFISGINRIVYKFDPSLPTVELTKVGTFTYECWQACLIDDHIYSLSQEEFDSEIYCEKMNVKTGENTVLFRGIAENEIATLNPNHHHGCFPLLFY</sequence>
<accession>A0AAW2IDA6</accession>
<feature type="domain" description="BTB" evidence="4">
    <location>
        <begin position="3"/>
        <end position="70"/>
    </location>
</feature>
<dbReference type="InterPro" id="IPR006652">
    <property type="entry name" value="Kelch_1"/>
</dbReference>
<dbReference type="SMART" id="SM00225">
    <property type="entry name" value="BTB"/>
    <property type="match status" value="1"/>
</dbReference>
<dbReference type="GO" id="GO:0003779">
    <property type="term" value="F:actin binding"/>
    <property type="evidence" value="ECO:0007669"/>
    <property type="project" value="UniProtKB-KW"/>
</dbReference>
<proteinExistence type="predicted"/>
<dbReference type="Gene3D" id="2.120.10.80">
    <property type="entry name" value="Kelch-type beta propeller"/>
    <property type="match status" value="1"/>
</dbReference>
<dbReference type="Pfam" id="PF07707">
    <property type="entry name" value="BACK"/>
    <property type="match status" value="1"/>
</dbReference>
<evidence type="ECO:0000256" key="2">
    <source>
        <dbReference type="ARBA" id="ARBA00022737"/>
    </source>
</evidence>
<dbReference type="Gene3D" id="3.30.710.10">
    <property type="entry name" value="Potassium Channel Kv1.1, Chain A"/>
    <property type="match status" value="1"/>
</dbReference>
<comment type="caution">
    <text evidence="5">The sequence shown here is derived from an EMBL/GenBank/DDBJ whole genome shotgun (WGS) entry which is preliminary data.</text>
</comment>
<dbReference type="AlphaFoldDB" id="A0AAW2IDA6"/>
<evidence type="ECO:0000256" key="3">
    <source>
        <dbReference type="ARBA" id="ARBA00023203"/>
    </source>
</evidence>
<evidence type="ECO:0000256" key="1">
    <source>
        <dbReference type="ARBA" id="ARBA00022441"/>
    </source>
</evidence>
<evidence type="ECO:0000259" key="4">
    <source>
        <dbReference type="PROSITE" id="PS50097"/>
    </source>
</evidence>
<protein>
    <recommendedName>
        <fullName evidence="4">BTB domain-containing protein</fullName>
    </recommendedName>
</protein>
<dbReference type="SUPFAM" id="SSF117281">
    <property type="entry name" value="Kelch motif"/>
    <property type="match status" value="1"/>
</dbReference>
<dbReference type="SMART" id="SM00875">
    <property type="entry name" value="BACK"/>
    <property type="match status" value="1"/>
</dbReference>
<keyword evidence="2" id="KW-0677">Repeat</keyword>
<dbReference type="PANTHER" id="PTHR24412:SF480">
    <property type="entry name" value="KELCH-LIKE PROTEIN 8"/>
    <property type="match status" value="1"/>
</dbReference>
<organism evidence="5">
    <name type="scientific">Menopon gallinae</name>
    <name type="common">poultry shaft louse</name>
    <dbReference type="NCBI Taxonomy" id="328185"/>
    <lineage>
        <taxon>Eukaryota</taxon>
        <taxon>Metazoa</taxon>
        <taxon>Ecdysozoa</taxon>
        <taxon>Arthropoda</taxon>
        <taxon>Hexapoda</taxon>
        <taxon>Insecta</taxon>
        <taxon>Pterygota</taxon>
        <taxon>Neoptera</taxon>
        <taxon>Paraneoptera</taxon>
        <taxon>Psocodea</taxon>
        <taxon>Troctomorpha</taxon>
        <taxon>Phthiraptera</taxon>
        <taxon>Amblycera</taxon>
        <taxon>Menoponidae</taxon>
        <taxon>Menopon</taxon>
    </lineage>
</organism>
<dbReference type="PROSITE" id="PS50097">
    <property type="entry name" value="BTB"/>
    <property type="match status" value="1"/>
</dbReference>
<evidence type="ECO:0000313" key="5">
    <source>
        <dbReference type="EMBL" id="KAL0280037.1"/>
    </source>
</evidence>
<gene>
    <name evidence="5" type="ORF">PYX00_001453</name>
</gene>
<dbReference type="SMART" id="SM00612">
    <property type="entry name" value="Kelch"/>
    <property type="match status" value="2"/>
</dbReference>
<dbReference type="SUPFAM" id="SSF54695">
    <property type="entry name" value="POZ domain"/>
    <property type="match status" value="1"/>
</dbReference>
<dbReference type="CDD" id="cd01165">
    <property type="entry name" value="BTB_POZ"/>
    <property type="match status" value="1"/>
</dbReference>